<evidence type="ECO:0008006" key="4">
    <source>
        <dbReference type="Google" id="ProtNLM"/>
    </source>
</evidence>
<dbReference type="Proteomes" id="UP000689967">
    <property type="component" value="Unassembled WGS sequence"/>
</dbReference>
<feature type="compositionally biased region" description="Low complexity" evidence="1">
    <location>
        <begin position="88"/>
        <end position="98"/>
    </location>
</feature>
<proteinExistence type="predicted"/>
<keyword evidence="3" id="KW-1185">Reference proteome</keyword>
<evidence type="ECO:0000313" key="2">
    <source>
        <dbReference type="EMBL" id="MBU8547252.1"/>
    </source>
</evidence>
<dbReference type="RefSeq" id="WP_216879236.1">
    <property type="nucleotide sequence ID" value="NZ_JAERQM010000014.1"/>
</dbReference>
<evidence type="ECO:0000256" key="1">
    <source>
        <dbReference type="SAM" id="MobiDB-lite"/>
    </source>
</evidence>
<evidence type="ECO:0000313" key="3">
    <source>
        <dbReference type="Proteomes" id="UP000689967"/>
    </source>
</evidence>
<feature type="compositionally biased region" description="Low complexity" evidence="1">
    <location>
        <begin position="63"/>
        <end position="76"/>
    </location>
</feature>
<comment type="caution">
    <text evidence="2">The sequence shown here is derived from an EMBL/GenBank/DDBJ whole genome shotgun (WGS) entry which is preliminary data.</text>
</comment>
<feature type="region of interest" description="Disordered" evidence="1">
    <location>
        <begin position="44"/>
        <end position="76"/>
    </location>
</feature>
<dbReference type="EMBL" id="JAERQM010000014">
    <property type="protein sequence ID" value="MBU8547252.1"/>
    <property type="molecule type" value="Genomic_DNA"/>
</dbReference>
<gene>
    <name evidence="2" type="ORF">JJQ90_26280</name>
</gene>
<organism evidence="2 3">
    <name type="scientific">Falsiroseomonas oleicola</name>
    <dbReference type="NCBI Taxonomy" id="2801474"/>
    <lineage>
        <taxon>Bacteria</taxon>
        <taxon>Pseudomonadati</taxon>
        <taxon>Pseudomonadota</taxon>
        <taxon>Alphaproteobacteria</taxon>
        <taxon>Acetobacterales</taxon>
        <taxon>Roseomonadaceae</taxon>
        <taxon>Falsiroseomonas</taxon>
    </lineage>
</organism>
<reference evidence="2 3" key="1">
    <citation type="submission" date="2021-01" db="EMBL/GenBank/DDBJ databases">
        <title>Roseomonas sp. nov, a bacterium isolated from an oil production mixture in Yumen Oilfield.</title>
        <authorList>
            <person name="Wu D."/>
        </authorList>
    </citation>
    <scope>NUCLEOTIDE SEQUENCE [LARGE SCALE GENOMIC DNA]</scope>
    <source>
        <strain evidence="2 3">ROY-5-3</strain>
    </source>
</reference>
<name>A0ABS6HES8_9PROT</name>
<feature type="region of interest" description="Disordered" evidence="1">
    <location>
        <begin position="88"/>
        <end position="116"/>
    </location>
</feature>
<accession>A0ABS6HES8</accession>
<sequence length="233" mass="24489">MSAPLSAPPQDGISIREFARREGCSDRLVRRAVEQGKLHALSSGKLNPELVGTGWRHGNRHPAAGADTGADSGADTLSAVSAPLSALSAPAEALEPQPTGGALRRRRRAEPDAEGESLDLDAFARRVLAGDAPELAQSEKVKAAAAALKGMVTARKAAGAVIDIELAEQVLFNSARAARDAWLNWPARVGPLLAADLNLEADRVSEALTRYVHEQLEELGEPEADFTAPGDPD</sequence>
<protein>
    <recommendedName>
        <fullName evidence="4">Elements of external origin</fullName>
    </recommendedName>
</protein>